<proteinExistence type="predicted"/>
<dbReference type="AlphaFoldDB" id="A0A8C4QI01"/>
<name>A0A8C4QI01_EPTBU</name>
<dbReference type="GeneTree" id="ENSGT00940000156087"/>
<reference evidence="2" key="2">
    <citation type="submission" date="2025-09" db="UniProtKB">
        <authorList>
            <consortium name="Ensembl"/>
        </authorList>
    </citation>
    <scope>IDENTIFICATION</scope>
</reference>
<evidence type="ECO:0000313" key="3">
    <source>
        <dbReference type="Proteomes" id="UP000694388"/>
    </source>
</evidence>
<accession>A0A8C4QI01</accession>
<dbReference type="Proteomes" id="UP000694388">
    <property type="component" value="Unplaced"/>
</dbReference>
<dbReference type="SUPFAM" id="SSF52540">
    <property type="entry name" value="P-loop containing nucleoside triphosphate hydrolases"/>
    <property type="match status" value="1"/>
</dbReference>
<dbReference type="Ensembl" id="ENSEBUT00000016324.1">
    <property type="protein sequence ID" value="ENSEBUP00000015748.1"/>
    <property type="gene ID" value="ENSEBUG00000009912.1"/>
</dbReference>
<sequence>MTVVNADVDVPNFSLKIRFLFVLIFYFHSQYASNSVEQSFPLLAGKLWCAKKNKKKRKKMPYNSNKSEEGDVEEVLTYEEMALYHQPANRKRPIILVGPASCGRSKLHQRMLRSDSDRFADPVYHTSRPVRDGEVLGQHFHFVSRAELENDMANGRLVDVFERDRQLYGIRVDSVRQVVNSGKTCLINLYNQSPKILKLLDLKPYVVFVAPPPQERLRALMGKEGRNPKPEELREIIEKAREMEQTYGHYFDTVVVNADLEKAFGELLHHVNKLDTEPQYVPAAWLH</sequence>
<evidence type="ECO:0000313" key="2">
    <source>
        <dbReference type="Ensembl" id="ENSEBUP00000015748.1"/>
    </source>
</evidence>
<evidence type="ECO:0000259" key="1">
    <source>
        <dbReference type="PROSITE" id="PS50052"/>
    </source>
</evidence>
<dbReference type="InterPro" id="IPR008144">
    <property type="entry name" value="Guanylate_kin-like_dom"/>
</dbReference>
<reference evidence="2" key="1">
    <citation type="submission" date="2025-08" db="UniProtKB">
        <authorList>
            <consortium name="Ensembl"/>
        </authorList>
    </citation>
    <scope>IDENTIFICATION</scope>
</reference>
<feature type="domain" description="Guanylate kinase-like" evidence="1">
    <location>
        <begin position="91"/>
        <end position="272"/>
    </location>
</feature>
<dbReference type="InterPro" id="IPR050716">
    <property type="entry name" value="MAGUK"/>
</dbReference>
<dbReference type="PANTHER" id="PTHR23122">
    <property type="entry name" value="MEMBRANE-ASSOCIATED GUANYLATE KINASE MAGUK"/>
    <property type="match status" value="1"/>
</dbReference>
<keyword evidence="3" id="KW-1185">Reference proteome</keyword>
<dbReference type="PROSITE" id="PS50052">
    <property type="entry name" value="GUANYLATE_KINASE_2"/>
    <property type="match status" value="1"/>
</dbReference>
<dbReference type="SMART" id="SM00072">
    <property type="entry name" value="GuKc"/>
    <property type="match status" value="1"/>
</dbReference>
<dbReference type="InterPro" id="IPR027417">
    <property type="entry name" value="P-loop_NTPase"/>
</dbReference>
<dbReference type="InterPro" id="IPR008145">
    <property type="entry name" value="GK/Ca_channel_bsu"/>
</dbReference>
<organism evidence="2 3">
    <name type="scientific">Eptatretus burgeri</name>
    <name type="common">Inshore hagfish</name>
    <dbReference type="NCBI Taxonomy" id="7764"/>
    <lineage>
        <taxon>Eukaryota</taxon>
        <taxon>Metazoa</taxon>
        <taxon>Chordata</taxon>
        <taxon>Craniata</taxon>
        <taxon>Vertebrata</taxon>
        <taxon>Cyclostomata</taxon>
        <taxon>Myxini</taxon>
        <taxon>Myxiniformes</taxon>
        <taxon>Myxinidae</taxon>
        <taxon>Eptatretinae</taxon>
        <taxon>Eptatretus</taxon>
    </lineage>
</organism>
<protein>
    <submittedName>
        <fullName evidence="2">Protein associated with LIN7 1, MAGUK p55 family member</fullName>
    </submittedName>
</protein>
<dbReference type="Gene3D" id="3.40.50.300">
    <property type="entry name" value="P-loop containing nucleotide triphosphate hydrolases"/>
    <property type="match status" value="1"/>
</dbReference>
<gene>
    <name evidence="2" type="primary">PALS1</name>
</gene>
<dbReference type="Pfam" id="PF00625">
    <property type="entry name" value="Guanylate_kin"/>
    <property type="match status" value="1"/>
</dbReference>